<gene>
    <name evidence="1" type="ORF">LCGC14_2985090</name>
</gene>
<accession>A0A0F8XT23</accession>
<dbReference type="AlphaFoldDB" id="A0A0F8XT23"/>
<name>A0A0F8XT23_9ZZZZ</name>
<proteinExistence type="predicted"/>
<protein>
    <submittedName>
        <fullName evidence="1">Uncharacterized protein</fullName>
    </submittedName>
</protein>
<comment type="caution">
    <text evidence="1">The sequence shown here is derived from an EMBL/GenBank/DDBJ whole genome shotgun (WGS) entry which is preliminary data.</text>
</comment>
<reference evidence="1" key="1">
    <citation type="journal article" date="2015" name="Nature">
        <title>Complex archaea that bridge the gap between prokaryotes and eukaryotes.</title>
        <authorList>
            <person name="Spang A."/>
            <person name="Saw J.H."/>
            <person name="Jorgensen S.L."/>
            <person name="Zaremba-Niedzwiedzka K."/>
            <person name="Martijn J."/>
            <person name="Lind A.E."/>
            <person name="van Eijk R."/>
            <person name="Schleper C."/>
            <person name="Guy L."/>
            <person name="Ettema T.J."/>
        </authorList>
    </citation>
    <scope>NUCLEOTIDE SEQUENCE</scope>
</reference>
<organism evidence="1">
    <name type="scientific">marine sediment metagenome</name>
    <dbReference type="NCBI Taxonomy" id="412755"/>
    <lineage>
        <taxon>unclassified sequences</taxon>
        <taxon>metagenomes</taxon>
        <taxon>ecological metagenomes</taxon>
    </lineage>
</organism>
<dbReference type="EMBL" id="LAZR01061060">
    <property type="protein sequence ID" value="KKK64350.1"/>
    <property type="molecule type" value="Genomic_DNA"/>
</dbReference>
<sequence length="62" mass="7506">MRYRYIGETIEAFNAFPIWLIKGNEYEMLNYDEMNEKPHYGRLIDESGNTRRVPMKVMIKCE</sequence>
<evidence type="ECO:0000313" key="1">
    <source>
        <dbReference type="EMBL" id="KKK64350.1"/>
    </source>
</evidence>